<keyword evidence="2" id="KW-0812">Transmembrane</keyword>
<dbReference type="EMBL" id="JABMCG010000091">
    <property type="protein sequence ID" value="NUU27590.1"/>
    <property type="molecule type" value="Genomic_DNA"/>
</dbReference>
<keyword evidence="2" id="KW-1133">Transmembrane helix</keyword>
<evidence type="ECO:0000313" key="4">
    <source>
        <dbReference type="EMBL" id="NUU27590.1"/>
    </source>
</evidence>
<keyword evidence="2" id="KW-0472">Membrane</keyword>
<feature type="transmembrane region" description="Helical" evidence="2">
    <location>
        <begin position="70"/>
        <end position="91"/>
    </location>
</feature>
<dbReference type="GO" id="GO:0016747">
    <property type="term" value="F:acyltransferase activity, transferring groups other than amino-acyl groups"/>
    <property type="evidence" value="ECO:0007669"/>
    <property type="project" value="InterPro"/>
</dbReference>
<protein>
    <submittedName>
        <fullName evidence="4">Acyltransferase family protein</fullName>
    </submittedName>
</protein>
<evidence type="ECO:0000256" key="1">
    <source>
        <dbReference type="SAM" id="MobiDB-lite"/>
    </source>
</evidence>
<dbReference type="InterPro" id="IPR002656">
    <property type="entry name" value="Acyl_transf_3_dom"/>
</dbReference>
<organism evidence="4 5">
    <name type="scientific">Curtobacterium citreum</name>
    <dbReference type="NCBI Taxonomy" id="2036"/>
    <lineage>
        <taxon>Bacteria</taxon>
        <taxon>Bacillati</taxon>
        <taxon>Actinomycetota</taxon>
        <taxon>Actinomycetes</taxon>
        <taxon>Micrococcales</taxon>
        <taxon>Microbacteriaceae</taxon>
        <taxon>Curtobacterium</taxon>
    </lineage>
</organism>
<gene>
    <name evidence="4" type="ORF">HP467_05610</name>
</gene>
<feature type="compositionally biased region" description="Basic and acidic residues" evidence="1">
    <location>
        <begin position="1"/>
        <end position="19"/>
    </location>
</feature>
<feature type="transmembrane region" description="Helical" evidence="2">
    <location>
        <begin position="332"/>
        <end position="351"/>
    </location>
</feature>
<feature type="domain" description="Acyltransferase 3" evidence="3">
    <location>
        <begin position="42"/>
        <end position="351"/>
    </location>
</feature>
<accession>A0A850DTW1</accession>
<dbReference type="PANTHER" id="PTHR37312:SF1">
    <property type="entry name" value="MEMBRANE-BOUND ACYLTRANSFERASE YKRP-RELATED"/>
    <property type="match status" value="1"/>
</dbReference>
<proteinExistence type="predicted"/>
<dbReference type="Pfam" id="PF01757">
    <property type="entry name" value="Acyl_transf_3"/>
    <property type="match status" value="1"/>
</dbReference>
<keyword evidence="4" id="KW-0808">Transferase</keyword>
<dbReference type="PANTHER" id="PTHR37312">
    <property type="entry name" value="MEMBRANE-BOUND ACYLTRANSFERASE YKRP-RELATED"/>
    <property type="match status" value="1"/>
</dbReference>
<feature type="transmembrane region" description="Helical" evidence="2">
    <location>
        <begin position="185"/>
        <end position="203"/>
    </location>
</feature>
<name>A0A850DTW1_9MICO</name>
<dbReference type="RefSeq" id="WP_175325511.1">
    <property type="nucleotide sequence ID" value="NZ_BAAAWP010000001.1"/>
</dbReference>
<reference evidence="4 5" key="1">
    <citation type="submission" date="2020-05" db="EMBL/GenBank/DDBJ databases">
        <title>Genome Sequencing of Type Strains.</title>
        <authorList>
            <person name="Lemaire J.F."/>
            <person name="Inderbitzin P."/>
            <person name="Gregorio O.A."/>
            <person name="Collins S.B."/>
            <person name="Wespe N."/>
            <person name="Knight-Connoni V."/>
        </authorList>
    </citation>
    <scope>NUCLEOTIDE SEQUENCE [LARGE SCALE GENOMIC DNA]</scope>
    <source>
        <strain evidence="4 5">DSM 20512</strain>
    </source>
</reference>
<evidence type="ECO:0000313" key="5">
    <source>
        <dbReference type="Proteomes" id="UP000539146"/>
    </source>
</evidence>
<feature type="transmembrane region" description="Helical" evidence="2">
    <location>
        <begin position="142"/>
        <end position="165"/>
    </location>
</feature>
<sequence length="389" mass="43545">MSRDAGPRTSRDTGPRTSKDAAPTAPTTPLEPGRAPRRIPMWDTARFVAVTLVVIGHAIQRQTAGSEHALALYTFIYAFHMPAFGVISGYFSSADTPSAQRMRRTFTDIVVPYIVMQTIWTVVQAVVEGGKEFNPTQPTWTLWFLLALGIFRLVLPYLAILRWPLFWAVVLSVGVGYSDNVDSTFSLGRAISLLPFFLVGWQLKQWGLFDRWYEASRRTVVRVRIAAGVVFAAWAAACLLFIPQFAEFDLHHWFFYDDSYAGLGEDAWWAGGVRLGLVLLAGVLTASFLLLVPRRTVWITRFGAATMSVYLLHTFVLYPIRESGVLAGEHSAWPYVLLMVAVACAVSLFLAQPFVRRAMRWLLEPKVDWLFRRDVATPGPTPRRPGGTA</sequence>
<comment type="caution">
    <text evidence="4">The sequence shown here is derived from an EMBL/GenBank/DDBJ whole genome shotgun (WGS) entry which is preliminary data.</text>
</comment>
<feature type="transmembrane region" description="Helical" evidence="2">
    <location>
        <begin position="298"/>
        <end position="320"/>
    </location>
</feature>
<feature type="transmembrane region" description="Helical" evidence="2">
    <location>
        <begin position="111"/>
        <end position="130"/>
    </location>
</feature>
<keyword evidence="4" id="KW-0012">Acyltransferase</keyword>
<feature type="transmembrane region" description="Helical" evidence="2">
    <location>
        <begin position="266"/>
        <end position="291"/>
    </location>
</feature>
<evidence type="ECO:0000256" key="2">
    <source>
        <dbReference type="SAM" id="Phobius"/>
    </source>
</evidence>
<dbReference type="InterPro" id="IPR052734">
    <property type="entry name" value="Nod_factor_acetyltransferase"/>
</dbReference>
<dbReference type="AlphaFoldDB" id="A0A850DTW1"/>
<feature type="transmembrane region" description="Helical" evidence="2">
    <location>
        <begin position="223"/>
        <end position="246"/>
    </location>
</feature>
<dbReference type="Proteomes" id="UP000539146">
    <property type="component" value="Unassembled WGS sequence"/>
</dbReference>
<feature type="region of interest" description="Disordered" evidence="1">
    <location>
        <begin position="1"/>
        <end position="37"/>
    </location>
</feature>
<evidence type="ECO:0000259" key="3">
    <source>
        <dbReference type="Pfam" id="PF01757"/>
    </source>
</evidence>